<dbReference type="CTD" id="37823"/>
<evidence type="ECO:0000256" key="7">
    <source>
        <dbReference type="ARBA" id="ARBA00022729"/>
    </source>
</evidence>
<evidence type="ECO:0000256" key="10">
    <source>
        <dbReference type="ARBA" id="ARBA00023033"/>
    </source>
</evidence>
<keyword evidence="9" id="KW-0186">Copper</keyword>
<evidence type="ECO:0000256" key="9">
    <source>
        <dbReference type="ARBA" id="ARBA00023008"/>
    </source>
</evidence>
<evidence type="ECO:0000256" key="8">
    <source>
        <dbReference type="ARBA" id="ARBA00023002"/>
    </source>
</evidence>
<dbReference type="Gene3D" id="2.60.120.310">
    <property type="entry name" value="Copper type II, ascorbate-dependent monooxygenase, N-terminal domain"/>
    <property type="match status" value="1"/>
</dbReference>
<evidence type="ECO:0000256" key="1">
    <source>
        <dbReference type="ARBA" id="ARBA00001973"/>
    </source>
</evidence>
<evidence type="ECO:0000259" key="16">
    <source>
        <dbReference type="Pfam" id="PF03712"/>
    </source>
</evidence>
<keyword evidence="14" id="KW-1133">Transmembrane helix</keyword>
<dbReference type="Pfam" id="PF03712">
    <property type="entry name" value="Cu2_monoox_C"/>
    <property type="match status" value="1"/>
</dbReference>
<dbReference type="OMA" id="PELYLCT"/>
<keyword evidence="5" id="KW-0964">Secreted</keyword>
<accession>A0A7M7KY06</accession>
<dbReference type="GO" id="GO:0005507">
    <property type="term" value="F:copper ion binding"/>
    <property type="evidence" value="ECO:0007669"/>
    <property type="project" value="InterPro"/>
</dbReference>
<keyword evidence="10" id="KW-0503">Monooxygenase</keyword>
<dbReference type="GO" id="GO:0005576">
    <property type="term" value="C:extracellular region"/>
    <property type="evidence" value="ECO:0007669"/>
    <property type="project" value="UniProtKB-SubCell"/>
</dbReference>
<evidence type="ECO:0000256" key="2">
    <source>
        <dbReference type="ARBA" id="ARBA00004613"/>
    </source>
</evidence>
<dbReference type="InterPro" id="IPR014784">
    <property type="entry name" value="Cu2_ascorb_mOase-like_C"/>
</dbReference>
<feature type="transmembrane region" description="Helical" evidence="14">
    <location>
        <begin position="6"/>
        <end position="28"/>
    </location>
</feature>
<dbReference type="Gene3D" id="2.60.120.230">
    <property type="match status" value="1"/>
</dbReference>
<dbReference type="InParanoid" id="A0A7M7KY06"/>
<dbReference type="PANTHER" id="PTHR10680:SF14">
    <property type="entry name" value="PEPTIDYL-GLYCINE ALPHA-AMIDATING MONOOXYGENASE"/>
    <property type="match status" value="1"/>
</dbReference>
<keyword evidence="11" id="KW-1015">Disulfide bond</keyword>
<dbReference type="EnsemblMetazoa" id="XM_022815489">
    <property type="protein sequence ID" value="XP_022671224"/>
    <property type="gene ID" value="LOC111254545"/>
</dbReference>
<protein>
    <recommendedName>
        <fullName evidence="4">peptidylglycine monooxygenase</fullName>
        <ecNumber evidence="4">1.14.17.3</ecNumber>
    </recommendedName>
</protein>
<keyword evidence="12" id="KW-0325">Glycoprotein</keyword>
<organism evidence="17 18">
    <name type="scientific">Varroa destructor</name>
    <name type="common">Honeybee mite</name>
    <dbReference type="NCBI Taxonomy" id="109461"/>
    <lineage>
        <taxon>Eukaryota</taxon>
        <taxon>Metazoa</taxon>
        <taxon>Ecdysozoa</taxon>
        <taxon>Arthropoda</taxon>
        <taxon>Chelicerata</taxon>
        <taxon>Arachnida</taxon>
        <taxon>Acari</taxon>
        <taxon>Parasitiformes</taxon>
        <taxon>Mesostigmata</taxon>
        <taxon>Gamasina</taxon>
        <taxon>Dermanyssoidea</taxon>
        <taxon>Varroidae</taxon>
        <taxon>Varroa</taxon>
    </lineage>
</organism>
<keyword evidence="14" id="KW-0812">Transmembrane</keyword>
<dbReference type="InterPro" id="IPR036939">
    <property type="entry name" value="Cu2_ascorb_mOase_N_sf"/>
</dbReference>
<dbReference type="FunCoup" id="A0A7M7KY06">
    <property type="interactions" value="34"/>
</dbReference>
<sequence>MGQSPVSSYLTVVAFALAVFGNFWNLSLGNQTIKYLQMPGVAPEQKDTYLCVGFKMPDETKYVVGFLPNATAHTAHHILVYGCSIPGYHQRDTPRAIWDCGEMTGGQSKYRRAPVCADGSQILYAWALDAPPLKLPKGVGFKVGGNSGVNFLILQVHYADVSSFVNGNRDHSGISLEMVDGSSGVVKRRAGIYLLGTGGMLPAKRETHLETACKIDEDVTMFPFAFRTHTHKLGLAVSGWKVARDPSSKRNQWTLIGKRNPQLPQMFYPLNEPLKIKKGDVLAARCTMFNFRDHTTFIGITNNDEMCNFYIMYYVDGDRILDEKYCFSAGYPSYDWVSDPRIITVPNWVDKSASKLD</sequence>
<feature type="domain" description="Copper type II ascorbate-dependent monooxygenase N-terminal" evidence="15">
    <location>
        <begin position="37"/>
        <end position="161"/>
    </location>
</feature>
<comment type="cofactor">
    <cofactor evidence="1">
        <name>Cu(2+)</name>
        <dbReference type="ChEBI" id="CHEBI:29036"/>
    </cofactor>
</comment>
<comment type="subcellular location">
    <subcellularLocation>
        <location evidence="2">Secreted</location>
    </subcellularLocation>
</comment>
<name>A0A7M7KY06_VARDE</name>
<evidence type="ECO:0000256" key="11">
    <source>
        <dbReference type="ARBA" id="ARBA00023157"/>
    </source>
</evidence>
<evidence type="ECO:0000256" key="5">
    <source>
        <dbReference type="ARBA" id="ARBA00022525"/>
    </source>
</evidence>
<evidence type="ECO:0000256" key="4">
    <source>
        <dbReference type="ARBA" id="ARBA00012689"/>
    </source>
</evidence>
<dbReference type="KEGG" id="vde:111254545"/>
<keyword evidence="8" id="KW-0560">Oxidoreductase</keyword>
<dbReference type="Pfam" id="PF01082">
    <property type="entry name" value="Cu2_monooxygen"/>
    <property type="match status" value="1"/>
</dbReference>
<dbReference type="InterPro" id="IPR024548">
    <property type="entry name" value="Cu2_monoox_C"/>
</dbReference>
<evidence type="ECO:0000256" key="6">
    <source>
        <dbReference type="ARBA" id="ARBA00022723"/>
    </source>
</evidence>
<comment type="similarity">
    <text evidence="3">Belongs to the copper type II ascorbate-dependent monooxygenase family.</text>
</comment>
<comment type="catalytic activity">
    <reaction evidence="13">
        <text>a [peptide]-C-terminal glycine + 2 L-ascorbate + O2 = a [peptide]-C-terminal (2S)-2-hydroxyglycine + 2 monodehydro-L-ascorbate radical + H2O</text>
        <dbReference type="Rhea" id="RHEA:21452"/>
        <dbReference type="Rhea" id="RHEA-COMP:13486"/>
        <dbReference type="Rhea" id="RHEA-COMP:15321"/>
        <dbReference type="ChEBI" id="CHEBI:15377"/>
        <dbReference type="ChEBI" id="CHEBI:15379"/>
        <dbReference type="ChEBI" id="CHEBI:38290"/>
        <dbReference type="ChEBI" id="CHEBI:59513"/>
        <dbReference type="ChEBI" id="CHEBI:137000"/>
        <dbReference type="ChEBI" id="CHEBI:142768"/>
        <dbReference type="EC" id="1.14.17.3"/>
    </reaction>
</comment>
<evidence type="ECO:0000256" key="13">
    <source>
        <dbReference type="ARBA" id="ARBA00048431"/>
    </source>
</evidence>
<evidence type="ECO:0000313" key="17">
    <source>
        <dbReference type="EnsemblMetazoa" id="XP_022671225"/>
    </source>
</evidence>
<evidence type="ECO:0000256" key="3">
    <source>
        <dbReference type="ARBA" id="ARBA00010676"/>
    </source>
</evidence>
<evidence type="ECO:0000256" key="12">
    <source>
        <dbReference type="ARBA" id="ARBA00023180"/>
    </source>
</evidence>
<dbReference type="AlphaFoldDB" id="A0A7M7KY06"/>
<dbReference type="PANTHER" id="PTHR10680">
    <property type="entry name" value="PEPTIDYL-GLYCINE ALPHA-AMIDATING MONOOXYGENASE"/>
    <property type="match status" value="1"/>
</dbReference>
<dbReference type="InterPro" id="IPR008977">
    <property type="entry name" value="PHM/PNGase_F_dom_sf"/>
</dbReference>
<dbReference type="GO" id="GO:0004504">
    <property type="term" value="F:peptidylglycine monooxygenase activity"/>
    <property type="evidence" value="ECO:0007669"/>
    <property type="project" value="UniProtKB-EC"/>
</dbReference>
<feature type="domain" description="Copper type II ascorbate-dependent monooxygenase C-terminal" evidence="16">
    <location>
        <begin position="189"/>
        <end position="336"/>
    </location>
</feature>
<keyword evidence="18" id="KW-1185">Reference proteome</keyword>
<dbReference type="RefSeq" id="XP_022671225.1">
    <property type="nucleotide sequence ID" value="XM_022815490.1"/>
</dbReference>
<evidence type="ECO:0000256" key="14">
    <source>
        <dbReference type="SAM" id="Phobius"/>
    </source>
</evidence>
<reference evidence="17" key="1">
    <citation type="submission" date="2021-01" db="UniProtKB">
        <authorList>
            <consortium name="EnsemblMetazoa"/>
        </authorList>
    </citation>
    <scope>IDENTIFICATION</scope>
</reference>
<dbReference type="InterPro" id="IPR000323">
    <property type="entry name" value="Cu2_ascorb_mOase_N"/>
</dbReference>
<dbReference type="RefSeq" id="XP_022671224.1">
    <property type="nucleotide sequence ID" value="XM_022815489.1"/>
</dbReference>
<dbReference type="OrthoDB" id="10044505at2759"/>
<dbReference type="SUPFAM" id="SSF49742">
    <property type="entry name" value="PHM/PNGase F"/>
    <property type="match status" value="2"/>
</dbReference>
<dbReference type="GeneID" id="111254545"/>
<keyword evidence="7" id="KW-0732">Signal</keyword>
<proteinExistence type="inferred from homology"/>
<evidence type="ECO:0000259" key="15">
    <source>
        <dbReference type="Pfam" id="PF01082"/>
    </source>
</evidence>
<dbReference type="EC" id="1.14.17.3" evidence="4"/>
<keyword evidence="14" id="KW-0472">Membrane</keyword>
<keyword evidence="6" id="KW-0479">Metal-binding</keyword>
<dbReference type="FunFam" id="2.60.120.310:FF:000005">
    <property type="entry name" value="Peptidylglycine alpha-hydroxylating monooxygenase"/>
    <property type="match status" value="1"/>
</dbReference>
<evidence type="ECO:0000313" key="18">
    <source>
        <dbReference type="Proteomes" id="UP000594260"/>
    </source>
</evidence>
<dbReference type="Proteomes" id="UP000594260">
    <property type="component" value="Unplaced"/>
</dbReference>
<dbReference type="EnsemblMetazoa" id="XM_022815490">
    <property type="protein sequence ID" value="XP_022671225"/>
    <property type="gene ID" value="LOC111254545"/>
</dbReference>